<feature type="chain" id="PRO_5014798626" evidence="2">
    <location>
        <begin position="19"/>
        <end position="88"/>
    </location>
</feature>
<proteinExistence type="predicted"/>
<dbReference type="EMBL" id="GGFJ01013056">
    <property type="protein sequence ID" value="MBW62197.1"/>
    <property type="molecule type" value="Transcribed_RNA"/>
</dbReference>
<feature type="signal peptide" evidence="2">
    <location>
        <begin position="1"/>
        <end position="18"/>
    </location>
</feature>
<dbReference type="AlphaFoldDB" id="A0A2M4CA50"/>
<organism evidence="3">
    <name type="scientific">Anopheles marajoara</name>
    <dbReference type="NCBI Taxonomy" id="58244"/>
    <lineage>
        <taxon>Eukaryota</taxon>
        <taxon>Metazoa</taxon>
        <taxon>Ecdysozoa</taxon>
        <taxon>Arthropoda</taxon>
        <taxon>Hexapoda</taxon>
        <taxon>Insecta</taxon>
        <taxon>Pterygota</taxon>
        <taxon>Neoptera</taxon>
        <taxon>Endopterygota</taxon>
        <taxon>Diptera</taxon>
        <taxon>Nematocera</taxon>
        <taxon>Culicoidea</taxon>
        <taxon>Culicidae</taxon>
        <taxon>Anophelinae</taxon>
        <taxon>Anopheles</taxon>
    </lineage>
</organism>
<evidence type="ECO:0000256" key="2">
    <source>
        <dbReference type="SAM" id="SignalP"/>
    </source>
</evidence>
<protein>
    <submittedName>
        <fullName evidence="3">Putative secreted protein</fullName>
    </submittedName>
</protein>
<evidence type="ECO:0000313" key="3">
    <source>
        <dbReference type="EMBL" id="MBW62197.1"/>
    </source>
</evidence>
<feature type="compositionally biased region" description="Polar residues" evidence="1">
    <location>
        <begin position="33"/>
        <end position="44"/>
    </location>
</feature>
<name>A0A2M4CA50_9DIPT</name>
<evidence type="ECO:0000256" key="1">
    <source>
        <dbReference type="SAM" id="MobiDB-lite"/>
    </source>
</evidence>
<accession>A0A2M4CA50</accession>
<keyword evidence="2" id="KW-0732">Signal</keyword>
<reference evidence="3" key="1">
    <citation type="submission" date="2018-01" db="EMBL/GenBank/DDBJ databases">
        <title>An insight into the sialome of Amazonian anophelines.</title>
        <authorList>
            <person name="Ribeiro J.M."/>
            <person name="Scarpassa V."/>
            <person name="Calvo E."/>
        </authorList>
    </citation>
    <scope>NUCLEOTIDE SEQUENCE</scope>
    <source>
        <tissue evidence="3">Salivary glands</tissue>
    </source>
</reference>
<sequence>MVLFCMACGVCVFLGVGTTPDWTRTLYHRTPWPTRSNQNVSHTLHSPRSRRSLENWADQRSGGSNKKNVRKKLKNPRPLPCCCMVGVV</sequence>
<feature type="region of interest" description="Disordered" evidence="1">
    <location>
        <begin position="31"/>
        <end position="77"/>
    </location>
</feature>